<comment type="caution">
    <text evidence="1">The sequence shown here is derived from an EMBL/GenBank/DDBJ whole genome shotgun (WGS) entry which is preliminary data.</text>
</comment>
<name>A0ABT9BRH0_9MICO</name>
<dbReference type="EMBL" id="JAUQUB010000001">
    <property type="protein sequence ID" value="MDO7882386.1"/>
    <property type="molecule type" value="Genomic_DNA"/>
</dbReference>
<organism evidence="1 2">
    <name type="scientific">Antiquaquibacter soli</name>
    <dbReference type="NCBI Taxonomy" id="3064523"/>
    <lineage>
        <taxon>Bacteria</taxon>
        <taxon>Bacillati</taxon>
        <taxon>Actinomycetota</taxon>
        <taxon>Actinomycetes</taxon>
        <taxon>Micrococcales</taxon>
        <taxon>Microbacteriaceae</taxon>
        <taxon>Antiquaquibacter</taxon>
    </lineage>
</organism>
<evidence type="ECO:0000313" key="1">
    <source>
        <dbReference type="EMBL" id="MDO7882386.1"/>
    </source>
</evidence>
<dbReference type="RefSeq" id="WP_305002764.1">
    <property type="nucleotide sequence ID" value="NZ_JAUQUB010000001.1"/>
</dbReference>
<protein>
    <submittedName>
        <fullName evidence="1">Cache domain-containing protein</fullName>
    </submittedName>
</protein>
<dbReference type="CDD" id="cd12913">
    <property type="entry name" value="PDC1_MCP_like"/>
    <property type="match status" value="1"/>
</dbReference>
<accession>A0ABT9BRH0</accession>
<dbReference type="Proteomes" id="UP001241072">
    <property type="component" value="Unassembled WGS sequence"/>
</dbReference>
<dbReference type="Pfam" id="PF22673">
    <property type="entry name" value="MCP-like_PDC_1"/>
    <property type="match status" value="1"/>
</dbReference>
<evidence type="ECO:0000313" key="2">
    <source>
        <dbReference type="Proteomes" id="UP001241072"/>
    </source>
</evidence>
<dbReference type="Gene3D" id="3.30.450.20">
    <property type="entry name" value="PAS domain"/>
    <property type="match status" value="1"/>
</dbReference>
<proteinExistence type="predicted"/>
<gene>
    <name evidence="1" type="ORF">Q5716_09145</name>
</gene>
<reference evidence="1 2" key="1">
    <citation type="submission" date="2023-07" db="EMBL/GenBank/DDBJ databases">
        <title>Protaetiibacter sp. nov WY-16 isolated from soil.</title>
        <authorList>
            <person name="Liu B."/>
            <person name="Wan Y."/>
        </authorList>
    </citation>
    <scope>NUCLEOTIDE SEQUENCE [LARGE SCALE GENOMIC DNA]</scope>
    <source>
        <strain evidence="1 2">WY-16</strain>
    </source>
</reference>
<sequence>MTTTADLALQKCLDAIATTFDSVFAEIEGWRAVIEQRIADAAGMLRAAELDALVENLVVAELAAPGALIIGAGAVAAPGFLDDAPWHLAWWLGHANTFGLGSADPSVRRLEAEEDPASDSFRDYTALEWWRVPAETGTRHITGPYVDYLCTDDYTLTLTMPVRFEHRLVGVVGADLYVNDVERALLPPVRSIGGSATLMNASRRVLVSTDPHRPTGSLLRDAGDSHVLPVGASSLLLVVG</sequence>
<keyword evidence="2" id="KW-1185">Reference proteome</keyword>